<evidence type="ECO:0000259" key="13">
    <source>
        <dbReference type="PROSITE" id="PS50880"/>
    </source>
</evidence>
<dbReference type="GO" id="GO:0003677">
    <property type="term" value="F:DNA binding"/>
    <property type="evidence" value="ECO:0007669"/>
    <property type="project" value="UniProtKB-KW"/>
</dbReference>
<dbReference type="InterPro" id="IPR000380">
    <property type="entry name" value="Topo_IA"/>
</dbReference>
<dbReference type="Proteomes" id="UP000223296">
    <property type="component" value="Unassembled WGS sequence"/>
</dbReference>
<dbReference type="SMART" id="SM00437">
    <property type="entry name" value="TOP1Ac"/>
    <property type="match status" value="1"/>
</dbReference>
<dbReference type="InterPro" id="IPR006171">
    <property type="entry name" value="TOPRIM_dom"/>
</dbReference>
<evidence type="ECO:0000256" key="3">
    <source>
        <dbReference type="ARBA" id="ARBA00012891"/>
    </source>
</evidence>
<dbReference type="GO" id="GO:0003917">
    <property type="term" value="F:DNA topoisomerase type I (single strand cut, ATP-independent) activity"/>
    <property type="evidence" value="ECO:0007669"/>
    <property type="project" value="UniProtKB-EC"/>
</dbReference>
<keyword evidence="4" id="KW-0479">Metal-binding</keyword>
<dbReference type="NCBIfam" id="TIGR01056">
    <property type="entry name" value="topB"/>
    <property type="match status" value="1"/>
</dbReference>
<dbReference type="GO" id="GO:0043597">
    <property type="term" value="C:cytoplasmic replication fork"/>
    <property type="evidence" value="ECO:0007669"/>
    <property type="project" value="TreeGrafter"/>
</dbReference>
<evidence type="ECO:0000256" key="8">
    <source>
        <dbReference type="ARBA" id="ARBA00030003"/>
    </source>
</evidence>
<dbReference type="PROSITE" id="PS50880">
    <property type="entry name" value="TOPRIM"/>
    <property type="match status" value="1"/>
</dbReference>
<dbReference type="AlphaFoldDB" id="A0AA44UAA6"/>
<evidence type="ECO:0000256" key="9">
    <source>
        <dbReference type="ARBA" id="ARBA00031985"/>
    </source>
</evidence>
<dbReference type="GO" id="GO:0006265">
    <property type="term" value="P:DNA topological change"/>
    <property type="evidence" value="ECO:0007669"/>
    <property type="project" value="InterPro"/>
</dbReference>
<evidence type="ECO:0000256" key="12">
    <source>
        <dbReference type="SAM" id="MobiDB-lite"/>
    </source>
</evidence>
<dbReference type="InterPro" id="IPR013825">
    <property type="entry name" value="Topo_IA_cen_sub2"/>
</dbReference>
<dbReference type="CDD" id="cd00186">
    <property type="entry name" value="TOP1Ac"/>
    <property type="match status" value="1"/>
</dbReference>
<reference evidence="15 16" key="1">
    <citation type="submission" date="2013-08" db="EMBL/GenBank/DDBJ databases">
        <authorList>
            <person name="Trees D."/>
        </authorList>
    </citation>
    <scope>NUCLEOTIDE SEQUENCE [LARGE SCALE GENOMIC DNA]</scope>
    <source>
        <strain evidence="15 16">3502</strain>
    </source>
</reference>
<proteinExistence type="inferred from homology"/>
<evidence type="ECO:0000313" key="16">
    <source>
        <dbReference type="Proteomes" id="UP000223296"/>
    </source>
</evidence>
<dbReference type="InterPro" id="IPR003601">
    <property type="entry name" value="Topo_IA_2"/>
</dbReference>
<dbReference type="Pfam" id="PF01751">
    <property type="entry name" value="Toprim"/>
    <property type="match status" value="1"/>
</dbReference>
<dbReference type="EMBL" id="AVBE01000002">
    <property type="protein sequence ID" value="PHJ36083.1"/>
    <property type="molecule type" value="Genomic_DNA"/>
</dbReference>
<accession>A0AA44UAA6</accession>
<evidence type="ECO:0000259" key="14">
    <source>
        <dbReference type="PROSITE" id="PS52039"/>
    </source>
</evidence>
<dbReference type="RefSeq" id="WP_003693191.1">
    <property type="nucleotide sequence ID" value="NZ_AVBE01000002.1"/>
</dbReference>
<dbReference type="CDD" id="cd03362">
    <property type="entry name" value="TOPRIM_TopoIA_TopoIII"/>
    <property type="match status" value="1"/>
</dbReference>
<gene>
    <name evidence="15" type="ORF">N776_04365</name>
</gene>
<dbReference type="PANTHER" id="PTHR11390:SF21">
    <property type="entry name" value="DNA TOPOISOMERASE 3-ALPHA"/>
    <property type="match status" value="1"/>
</dbReference>
<dbReference type="GO" id="GO:0006281">
    <property type="term" value="P:DNA repair"/>
    <property type="evidence" value="ECO:0007669"/>
    <property type="project" value="TreeGrafter"/>
</dbReference>
<comment type="catalytic activity">
    <reaction evidence="1">
        <text>ATP-independent breakage of single-stranded DNA, followed by passage and rejoining.</text>
        <dbReference type="EC" id="5.6.2.1"/>
    </reaction>
</comment>
<evidence type="ECO:0000256" key="11">
    <source>
        <dbReference type="ARBA" id="ARBA00032877"/>
    </source>
</evidence>
<keyword evidence="7" id="KW-0413">Isomerase</keyword>
<dbReference type="GO" id="GO:0006310">
    <property type="term" value="P:DNA recombination"/>
    <property type="evidence" value="ECO:0007669"/>
    <property type="project" value="TreeGrafter"/>
</dbReference>
<dbReference type="Gene3D" id="1.10.460.10">
    <property type="entry name" value="Topoisomerase I, domain 2"/>
    <property type="match status" value="1"/>
</dbReference>
<dbReference type="InterPro" id="IPR034144">
    <property type="entry name" value="TOPRIM_TopoIII"/>
</dbReference>
<dbReference type="Gene3D" id="3.40.50.140">
    <property type="match status" value="1"/>
</dbReference>
<dbReference type="InterPro" id="IPR013497">
    <property type="entry name" value="Topo_IA_cen"/>
</dbReference>
<comment type="caution">
    <text evidence="15">The sequence shown here is derived from an EMBL/GenBank/DDBJ whole genome shotgun (WGS) entry which is preliminary data.</text>
</comment>
<dbReference type="SUPFAM" id="SSF56712">
    <property type="entry name" value="Prokaryotic type I DNA topoisomerase"/>
    <property type="match status" value="1"/>
</dbReference>
<name>A0AA44UAA6_NEIGO</name>
<sequence>MRLFLCEKPSQAKDIGKVLGVLGGRHDGYFQNGDTIVTWAFGHILTQAAPDAYGEQYADFGNISALPILPEVWQMQVPPKVSKQFKVIKSLLAKADEVVIATDADREGEVIAREILDYCGYRKKISRFWTSGLDTQSVKKALSSIMPGKDKENLYQAGLARGRADWLVGMNLSRAYTAAYSAGYGREHILSIGRIQTPTLKLVVQRDKEIDTFVPYNYYTLSVDFETADKSVFTTLWQVPENWRNTDGYCTNLEAVKALVKQLEKSTGKVITSNKERKSTPPPLPYSLSALQKEAGKKLGLSASKVLKIAQTLYEKYKITSYPRTPCRYLPKSQMSEVKDVFAAIQTIDKSMLSVIEKADPERQSRVWNDNQVNKHSHHAIIPTKASNFDLSVLDKNELTVYRMIRDRYIAQFYPDFEYDSTVVEVEACSHLFKASSQSPVISGWKVLLGKDVFEGDQIDEGPALPHLKVNDEVDTLSFNPETKKTTPPPRFTEASLLDEMQTLKDFLKNVEDEQIRKILKSTEGLGTEATRATIIDRLFEMGYMEKKRSKIYATEKGRNLIARIPTMIADPITTAKWELALAGIEAGKLTLAEFMAYQQKVITELVGQAKKDAVGKARPPKQTDSAGTKKQAVARNEDDVCPTCKEGRLRQRGFKENPDKRYWGCSRFPECKHFEWVK</sequence>
<feature type="domain" description="Topo IA-type catalytic" evidence="14">
    <location>
        <begin position="151"/>
        <end position="607"/>
    </location>
</feature>
<dbReference type="Gene3D" id="1.10.290.10">
    <property type="entry name" value="Topoisomerase I, domain 4"/>
    <property type="match status" value="1"/>
</dbReference>
<evidence type="ECO:0000256" key="4">
    <source>
        <dbReference type="ARBA" id="ARBA00022723"/>
    </source>
</evidence>
<evidence type="ECO:0000313" key="15">
    <source>
        <dbReference type="EMBL" id="PHJ36083.1"/>
    </source>
</evidence>
<evidence type="ECO:0000256" key="1">
    <source>
        <dbReference type="ARBA" id="ARBA00000213"/>
    </source>
</evidence>
<evidence type="ECO:0000256" key="5">
    <source>
        <dbReference type="ARBA" id="ARBA00023029"/>
    </source>
</evidence>
<dbReference type="SMART" id="SM00493">
    <property type="entry name" value="TOPRIM"/>
    <property type="match status" value="1"/>
</dbReference>
<evidence type="ECO:0000256" key="10">
    <source>
        <dbReference type="ARBA" id="ARBA00032235"/>
    </source>
</evidence>
<dbReference type="InterPro" id="IPR013824">
    <property type="entry name" value="Topo_IA_cen_sub1"/>
</dbReference>
<dbReference type="EC" id="5.6.2.1" evidence="3"/>
<dbReference type="InterPro" id="IPR003602">
    <property type="entry name" value="Topo_IA_DNA-bd_dom"/>
</dbReference>
<dbReference type="InterPro" id="IPR023405">
    <property type="entry name" value="Topo_IA_core_domain"/>
</dbReference>
<keyword evidence="5" id="KW-0799">Topoisomerase</keyword>
<dbReference type="PANTHER" id="PTHR11390">
    <property type="entry name" value="PROKARYOTIC DNA TOPOISOMERASE"/>
    <property type="match status" value="1"/>
</dbReference>
<evidence type="ECO:0000256" key="6">
    <source>
        <dbReference type="ARBA" id="ARBA00023125"/>
    </source>
</evidence>
<organism evidence="15 16">
    <name type="scientific">Neisseria gonorrhoeae 3502</name>
    <dbReference type="NCBI Taxonomy" id="1193404"/>
    <lineage>
        <taxon>Bacteria</taxon>
        <taxon>Pseudomonadati</taxon>
        <taxon>Pseudomonadota</taxon>
        <taxon>Betaproteobacteria</taxon>
        <taxon>Neisseriales</taxon>
        <taxon>Neisseriaceae</taxon>
        <taxon>Neisseria</taxon>
    </lineage>
</organism>
<protein>
    <recommendedName>
        <fullName evidence="3">DNA topoisomerase</fullName>
        <ecNumber evidence="3">5.6.2.1</ecNumber>
    </recommendedName>
    <alternativeName>
        <fullName evidence="11">Omega-protein</fullName>
    </alternativeName>
    <alternativeName>
        <fullName evidence="10">Relaxing enzyme</fullName>
    </alternativeName>
    <alternativeName>
        <fullName evidence="8">Swivelase</fullName>
    </alternativeName>
    <alternativeName>
        <fullName evidence="9">Untwisting enzyme</fullName>
    </alternativeName>
</protein>
<dbReference type="Gene3D" id="2.70.20.10">
    <property type="entry name" value="Topoisomerase I, domain 3"/>
    <property type="match status" value="1"/>
</dbReference>
<dbReference type="Pfam" id="PF01131">
    <property type="entry name" value="Topoisom_bac"/>
    <property type="match status" value="1"/>
</dbReference>
<evidence type="ECO:0000256" key="7">
    <source>
        <dbReference type="ARBA" id="ARBA00023235"/>
    </source>
</evidence>
<dbReference type="NCBIfam" id="NF005829">
    <property type="entry name" value="PRK07726.1"/>
    <property type="match status" value="1"/>
</dbReference>
<dbReference type="PRINTS" id="PR00417">
    <property type="entry name" value="PRTPISMRASEI"/>
</dbReference>
<feature type="region of interest" description="Disordered" evidence="12">
    <location>
        <begin position="613"/>
        <end position="638"/>
    </location>
</feature>
<dbReference type="InterPro" id="IPR005738">
    <property type="entry name" value="TopoIII"/>
</dbReference>
<comment type="similarity">
    <text evidence="2">Belongs to the type IA topoisomerase family.</text>
</comment>
<dbReference type="SMART" id="SM00436">
    <property type="entry name" value="TOP1Bc"/>
    <property type="match status" value="1"/>
</dbReference>
<dbReference type="PROSITE" id="PS52039">
    <property type="entry name" value="TOPO_IA_2"/>
    <property type="match status" value="1"/>
</dbReference>
<keyword evidence="6" id="KW-0238">DNA-binding</keyword>
<feature type="domain" description="Toprim" evidence="13">
    <location>
        <begin position="1"/>
        <end position="134"/>
    </location>
</feature>
<dbReference type="GO" id="GO:0046872">
    <property type="term" value="F:metal ion binding"/>
    <property type="evidence" value="ECO:0007669"/>
    <property type="project" value="UniProtKB-KW"/>
</dbReference>
<evidence type="ECO:0000256" key="2">
    <source>
        <dbReference type="ARBA" id="ARBA00009446"/>
    </source>
</evidence>
<dbReference type="InterPro" id="IPR013826">
    <property type="entry name" value="Topo_IA_cen_sub3"/>
</dbReference>